<dbReference type="SUPFAM" id="SSF52540">
    <property type="entry name" value="P-loop containing nucleoside triphosphate hydrolases"/>
    <property type="match status" value="1"/>
</dbReference>
<dbReference type="PANTHER" id="PTHR24221:SF397">
    <property type="entry name" value="ABC TRANSPORTER, ATP-BINDING TRANSMEMBRANE PROTEIN"/>
    <property type="match status" value="1"/>
</dbReference>
<dbReference type="Gene3D" id="1.20.1560.10">
    <property type="entry name" value="ABC transporter type 1, transmembrane domain"/>
    <property type="match status" value="1"/>
</dbReference>
<keyword evidence="14" id="KW-1185">Reference proteome</keyword>
<feature type="transmembrane region" description="Helical" evidence="10">
    <location>
        <begin position="21"/>
        <end position="44"/>
    </location>
</feature>
<dbReference type="GO" id="GO:0005524">
    <property type="term" value="F:ATP binding"/>
    <property type="evidence" value="ECO:0007669"/>
    <property type="project" value="UniProtKB-KW"/>
</dbReference>
<proteinExistence type="inferred from homology"/>
<dbReference type="InterPro" id="IPR017871">
    <property type="entry name" value="ABC_transporter-like_CS"/>
</dbReference>
<dbReference type="OrthoDB" id="9806127at2"/>
<dbReference type="PANTHER" id="PTHR24221">
    <property type="entry name" value="ATP-BINDING CASSETTE SUB-FAMILY B"/>
    <property type="match status" value="1"/>
</dbReference>
<protein>
    <submittedName>
        <fullName evidence="13">ABC transporter, ATP-binding protein</fullName>
    </submittedName>
</protein>
<gene>
    <name evidence="13" type="ORF">HMPREF3192_00524</name>
</gene>
<dbReference type="Pfam" id="PF00664">
    <property type="entry name" value="ABC_membrane"/>
    <property type="match status" value="1"/>
</dbReference>
<evidence type="ECO:0000256" key="7">
    <source>
        <dbReference type="ARBA" id="ARBA00022989"/>
    </source>
</evidence>
<name>A0A133XW44_9ACTN</name>
<comment type="caution">
    <text evidence="13">The sequence shown here is derived from an EMBL/GenBank/DDBJ whole genome shotgun (WGS) entry which is preliminary data.</text>
</comment>
<dbReference type="Gene3D" id="3.40.50.300">
    <property type="entry name" value="P-loop containing nucleotide triphosphate hydrolases"/>
    <property type="match status" value="1"/>
</dbReference>
<evidence type="ECO:0000259" key="11">
    <source>
        <dbReference type="PROSITE" id="PS50893"/>
    </source>
</evidence>
<keyword evidence="3" id="KW-1003">Cell membrane</keyword>
<keyword evidence="8 10" id="KW-0472">Membrane</keyword>
<comment type="similarity">
    <text evidence="9">Belongs to the ABC transporter superfamily. Siderophore-Fe(3+) uptake transporter (SIUT) (TC 3.A.1.21) family.</text>
</comment>
<dbReference type="InterPro" id="IPR027417">
    <property type="entry name" value="P-loop_NTPase"/>
</dbReference>
<keyword evidence="4 10" id="KW-0812">Transmembrane</keyword>
<keyword evidence="6 13" id="KW-0067">ATP-binding</keyword>
<accession>A0A133XW44</accession>
<dbReference type="InterPro" id="IPR003439">
    <property type="entry name" value="ABC_transporter-like_ATP-bd"/>
</dbReference>
<dbReference type="STRING" id="1393034.HMPREF3192_00524"/>
<dbReference type="EMBL" id="LSCR01000006">
    <property type="protein sequence ID" value="KXB35159.1"/>
    <property type="molecule type" value="Genomic_DNA"/>
</dbReference>
<evidence type="ECO:0000313" key="14">
    <source>
        <dbReference type="Proteomes" id="UP000070675"/>
    </source>
</evidence>
<reference evidence="14" key="1">
    <citation type="submission" date="2016-01" db="EMBL/GenBank/DDBJ databases">
        <authorList>
            <person name="Mitreva M."/>
            <person name="Pepin K.H."/>
            <person name="Mihindukulasuriya K.A."/>
            <person name="Fulton R."/>
            <person name="Fronick C."/>
            <person name="O'Laughlin M."/>
            <person name="Miner T."/>
            <person name="Herter B."/>
            <person name="Rosa B.A."/>
            <person name="Cordes M."/>
            <person name="Tomlinson C."/>
            <person name="Wollam A."/>
            <person name="Palsikar V.B."/>
            <person name="Mardis E.R."/>
            <person name="Wilson R.K."/>
        </authorList>
    </citation>
    <scope>NUCLEOTIDE SEQUENCE [LARGE SCALE GENOMIC DNA]</scope>
    <source>
        <strain evidence="14">DNF00019</strain>
    </source>
</reference>
<dbReference type="PROSITE" id="PS50929">
    <property type="entry name" value="ABC_TM1F"/>
    <property type="match status" value="1"/>
</dbReference>
<evidence type="ECO:0000256" key="9">
    <source>
        <dbReference type="ARBA" id="ARBA00023455"/>
    </source>
</evidence>
<evidence type="ECO:0000256" key="1">
    <source>
        <dbReference type="ARBA" id="ARBA00004429"/>
    </source>
</evidence>
<keyword evidence="2" id="KW-0813">Transport</keyword>
<dbReference type="PROSITE" id="PS00211">
    <property type="entry name" value="ABC_TRANSPORTER_1"/>
    <property type="match status" value="1"/>
</dbReference>
<evidence type="ECO:0000256" key="4">
    <source>
        <dbReference type="ARBA" id="ARBA00022692"/>
    </source>
</evidence>
<evidence type="ECO:0000259" key="12">
    <source>
        <dbReference type="PROSITE" id="PS50929"/>
    </source>
</evidence>
<dbReference type="AlphaFoldDB" id="A0A133XW44"/>
<sequence length="595" mass="64805">MFSIFKKYFAFGAVFAPYLRRGLLFTLLRSFFEGFQVTALWIVLSALVHKTLSPTTAIVAAAIMAFSICGAAIMAHLSSQNFCHANYSMAGYKRAEVADHLRKLPMGFFNDKNLGEVTTLVTNDLDIMQNLGGLAYQMILGGMSFSLIICLSMCVLDWRLGALSFGTLVLFSITIEALQGYVRSFAQRQVKAQRTIVNAVLEYVQGISVVRAFSLVDDAQSHLACAIDECEKTLVQLEYAGIRFALLQACIAKGASLVVCLLSCYKLLFEAADPAICLTLIAASFMLFSRLEMSGMFSTALRSLDAIMDRVNATLATKAMPEGDKMLKAGVSAATSAAALATPNPHALDIAVRNVNFSYDTHQILHDVSLSIPAGTSCALVGPSGSGKTTLVRLLQRFWDVDAGSITIGGHDIREYQIESLMLNFSTVFQSVFLFDDTIENNIAFGTPAATHEQVVAAARRACCEEFIKQLPDGYQTKLGENGALLSGGQRQRISIARAMLRDAPIVVLDEATANVDPENELELQKAIVELTKHKTVIMIAHRLKTIMHADQILVVDAGRIVQRGTHSELVAQKGLYADFIQARQKAAGWKLAKV</sequence>
<feature type="transmembrane region" description="Helical" evidence="10">
    <location>
        <begin position="162"/>
        <end position="182"/>
    </location>
</feature>
<evidence type="ECO:0000256" key="6">
    <source>
        <dbReference type="ARBA" id="ARBA00022840"/>
    </source>
</evidence>
<keyword evidence="7 10" id="KW-1133">Transmembrane helix</keyword>
<evidence type="ECO:0000256" key="8">
    <source>
        <dbReference type="ARBA" id="ARBA00023136"/>
    </source>
</evidence>
<dbReference type="InterPro" id="IPR036640">
    <property type="entry name" value="ABC1_TM_sf"/>
</dbReference>
<dbReference type="SUPFAM" id="SSF90123">
    <property type="entry name" value="ABC transporter transmembrane region"/>
    <property type="match status" value="1"/>
</dbReference>
<comment type="subcellular location">
    <subcellularLocation>
        <location evidence="1">Cell inner membrane</location>
        <topology evidence="1">Multi-pass membrane protein</topology>
    </subcellularLocation>
</comment>
<evidence type="ECO:0000256" key="5">
    <source>
        <dbReference type="ARBA" id="ARBA00022741"/>
    </source>
</evidence>
<keyword evidence="5" id="KW-0547">Nucleotide-binding</keyword>
<dbReference type="FunFam" id="3.40.50.300:FF:000221">
    <property type="entry name" value="Multidrug ABC transporter ATP-binding protein"/>
    <property type="match status" value="1"/>
</dbReference>
<dbReference type="InterPro" id="IPR011527">
    <property type="entry name" value="ABC1_TM_dom"/>
</dbReference>
<organism evidence="13 14">
    <name type="scientific">Atopobium deltae</name>
    <dbReference type="NCBI Taxonomy" id="1393034"/>
    <lineage>
        <taxon>Bacteria</taxon>
        <taxon>Bacillati</taxon>
        <taxon>Actinomycetota</taxon>
        <taxon>Coriobacteriia</taxon>
        <taxon>Coriobacteriales</taxon>
        <taxon>Atopobiaceae</taxon>
        <taxon>Atopobium</taxon>
    </lineage>
</organism>
<dbReference type="InterPro" id="IPR003593">
    <property type="entry name" value="AAA+_ATPase"/>
</dbReference>
<dbReference type="RefSeq" id="WP_066304979.1">
    <property type="nucleotide sequence ID" value="NZ_KQ959487.1"/>
</dbReference>
<feature type="domain" description="ABC transmembrane type-1" evidence="12">
    <location>
        <begin position="22"/>
        <end position="303"/>
    </location>
</feature>
<evidence type="ECO:0000256" key="10">
    <source>
        <dbReference type="SAM" id="Phobius"/>
    </source>
</evidence>
<dbReference type="GO" id="GO:0016887">
    <property type="term" value="F:ATP hydrolysis activity"/>
    <property type="evidence" value="ECO:0007669"/>
    <property type="project" value="InterPro"/>
</dbReference>
<dbReference type="GO" id="GO:0140359">
    <property type="term" value="F:ABC-type transporter activity"/>
    <property type="evidence" value="ECO:0007669"/>
    <property type="project" value="InterPro"/>
</dbReference>
<dbReference type="PROSITE" id="PS50893">
    <property type="entry name" value="ABC_TRANSPORTER_2"/>
    <property type="match status" value="1"/>
</dbReference>
<dbReference type="GO" id="GO:0034040">
    <property type="term" value="F:ATPase-coupled lipid transmembrane transporter activity"/>
    <property type="evidence" value="ECO:0007669"/>
    <property type="project" value="TreeGrafter"/>
</dbReference>
<evidence type="ECO:0000256" key="2">
    <source>
        <dbReference type="ARBA" id="ARBA00022448"/>
    </source>
</evidence>
<dbReference type="Proteomes" id="UP000070675">
    <property type="component" value="Unassembled WGS sequence"/>
</dbReference>
<feature type="transmembrane region" description="Helical" evidence="10">
    <location>
        <begin position="134"/>
        <end position="156"/>
    </location>
</feature>
<dbReference type="GO" id="GO:0005886">
    <property type="term" value="C:plasma membrane"/>
    <property type="evidence" value="ECO:0007669"/>
    <property type="project" value="UniProtKB-SubCell"/>
</dbReference>
<dbReference type="SMART" id="SM00382">
    <property type="entry name" value="AAA"/>
    <property type="match status" value="1"/>
</dbReference>
<evidence type="ECO:0000256" key="3">
    <source>
        <dbReference type="ARBA" id="ARBA00022475"/>
    </source>
</evidence>
<feature type="domain" description="ABC transporter" evidence="11">
    <location>
        <begin position="350"/>
        <end position="583"/>
    </location>
</feature>
<evidence type="ECO:0000313" key="13">
    <source>
        <dbReference type="EMBL" id="KXB35159.1"/>
    </source>
</evidence>
<dbReference type="Pfam" id="PF00005">
    <property type="entry name" value="ABC_tran"/>
    <property type="match status" value="1"/>
</dbReference>
<dbReference type="PATRIC" id="fig|1393034.3.peg.505"/>
<dbReference type="InterPro" id="IPR039421">
    <property type="entry name" value="Type_1_exporter"/>
</dbReference>
<feature type="transmembrane region" description="Helical" evidence="10">
    <location>
        <begin position="56"/>
        <end position="77"/>
    </location>
</feature>